<evidence type="ECO:0000313" key="1">
    <source>
        <dbReference type="EMBL" id="QIZ76728.1"/>
    </source>
</evidence>
<protein>
    <submittedName>
        <fullName evidence="1">Uncharacterized protein</fullName>
    </submittedName>
</protein>
<accession>A0A6H1UD09</accession>
<reference evidence="1 2" key="1">
    <citation type="submission" date="2020-04" db="EMBL/GenBank/DDBJ databases">
        <title>Ferrimonas sp. S7 isolated from sea water.</title>
        <authorList>
            <person name="Bae S.S."/>
            <person name="Baek K."/>
        </authorList>
    </citation>
    <scope>NUCLEOTIDE SEQUENCE [LARGE SCALE GENOMIC DNA]</scope>
    <source>
        <strain evidence="1 2">S7</strain>
    </source>
</reference>
<evidence type="ECO:0000313" key="2">
    <source>
        <dbReference type="Proteomes" id="UP000501602"/>
    </source>
</evidence>
<dbReference type="RefSeq" id="WP_168659989.1">
    <property type="nucleotide sequence ID" value="NZ_CP051180.1"/>
</dbReference>
<dbReference type="EMBL" id="CP051180">
    <property type="protein sequence ID" value="QIZ76728.1"/>
    <property type="molecule type" value="Genomic_DNA"/>
</dbReference>
<keyword evidence="2" id="KW-1185">Reference proteome</keyword>
<proteinExistence type="predicted"/>
<dbReference type="AlphaFoldDB" id="A0A6H1UD09"/>
<gene>
    <name evidence="1" type="ORF">HER31_07495</name>
</gene>
<dbReference type="KEGG" id="fes:HER31_07495"/>
<dbReference type="Proteomes" id="UP000501602">
    <property type="component" value="Chromosome"/>
</dbReference>
<name>A0A6H1UD09_9GAMM</name>
<sequence length="375" mass="42302">MFRYLGLLVLAGCASSGNEVTPLVAAPTDASPPAQISRITSALNHSDLPLLQAAFNPDHPLESFDPSLNHDRSWNSLSKEWIADLVRHGNAGEWQLRSVVTAEGQSRYEYRLVHGDYSAEFFYLVGAEGENGIRIYDIGNRLYHYSQVTLMSELYYRVAVNPSQINPAFERFFEHLARFNQGQIGSSHILAAYMEETAEFQQDRLIKELILRALMARDDGWMLAMPTAARATLIGDDYPLVNAVLCLQNQGDDCRAEYQQLPMDLRGDVSLISEIGIRLLNSDLPLTAQPYVELLTEQKSEFFPAYWLQLQMAILLQDHQATVDSLDKLLQRFNDLPIDQELLTQLYPELGQQFLQSASFKNWAESHAARESNGG</sequence>
<organism evidence="1 2">
    <name type="scientific">Ferrimonas lipolytica</name>
    <dbReference type="NCBI Taxonomy" id="2724191"/>
    <lineage>
        <taxon>Bacteria</taxon>
        <taxon>Pseudomonadati</taxon>
        <taxon>Pseudomonadota</taxon>
        <taxon>Gammaproteobacteria</taxon>
        <taxon>Alteromonadales</taxon>
        <taxon>Ferrimonadaceae</taxon>
        <taxon>Ferrimonas</taxon>
    </lineage>
</organism>